<dbReference type="AlphaFoldDB" id="A0AAE9VNZ7"/>
<evidence type="ECO:0000313" key="4">
    <source>
        <dbReference type="Proteomes" id="UP001212189"/>
    </source>
</evidence>
<sequence length="90" mass="9693">MQRIHEPVDLMEAQMLMSMLRSEGIEVFLQGADLVGGMGELPALGLLGLMVSDAQAQEARELISSYQQATPLVDGTSEPQPGVRHGILEC</sequence>
<evidence type="ECO:0000259" key="2">
    <source>
        <dbReference type="Pfam" id="PF09413"/>
    </source>
</evidence>
<protein>
    <submittedName>
        <fullName evidence="3">DUF2007 domain-containing protein</fullName>
    </submittedName>
</protein>
<keyword evidence="4" id="KW-1185">Reference proteome</keyword>
<dbReference type="InterPro" id="IPR018551">
    <property type="entry name" value="DUF2007"/>
</dbReference>
<dbReference type="EMBL" id="CP114976">
    <property type="protein sequence ID" value="WBE25252.1"/>
    <property type="molecule type" value="Genomic_DNA"/>
</dbReference>
<dbReference type="InterPro" id="IPR011322">
    <property type="entry name" value="N-reg_PII-like_a/b"/>
</dbReference>
<dbReference type="Proteomes" id="UP001212189">
    <property type="component" value="Chromosome"/>
</dbReference>
<dbReference type="KEGG" id="dce:O6P33_13050"/>
<dbReference type="SUPFAM" id="SSF54913">
    <property type="entry name" value="GlnB-like"/>
    <property type="match status" value="1"/>
</dbReference>
<reference evidence="3 4" key="1">
    <citation type="submission" date="2022-12" db="EMBL/GenBank/DDBJ databases">
        <title>Coexistence and Characterization of a Novel Tigecycline Resistance gene tet(X) variant and blaNDM-1 in a Pseudomonas caeni Isolate of Chicken Origin.</title>
        <authorList>
            <person name="Lu X."/>
            <person name="Zhang L."/>
            <person name="Li R."/>
            <person name="Wang Z."/>
        </authorList>
    </citation>
    <scope>NUCLEOTIDE SEQUENCE [LARGE SCALE GENOMIC DNA]</scope>
    <source>
        <strain evidence="3 4">CE14</strain>
    </source>
</reference>
<feature type="domain" description="DUF2007" evidence="2">
    <location>
        <begin position="1"/>
        <end position="66"/>
    </location>
</feature>
<dbReference type="RefSeq" id="WP_269818197.1">
    <property type="nucleotide sequence ID" value="NZ_CP114976.1"/>
</dbReference>
<proteinExistence type="predicted"/>
<accession>A0AAE9VNZ7</accession>
<dbReference type="Gene3D" id="3.30.70.790">
    <property type="entry name" value="UreE, C-terminal domain"/>
    <property type="match status" value="1"/>
</dbReference>
<evidence type="ECO:0000313" key="3">
    <source>
        <dbReference type="EMBL" id="WBE25252.1"/>
    </source>
</evidence>
<dbReference type="Pfam" id="PF09413">
    <property type="entry name" value="DUF2007"/>
    <property type="match status" value="1"/>
</dbReference>
<gene>
    <name evidence="3" type="ORF">O6P33_13050</name>
</gene>
<feature type="region of interest" description="Disordered" evidence="1">
    <location>
        <begin position="70"/>
        <end position="90"/>
    </location>
</feature>
<evidence type="ECO:0000256" key="1">
    <source>
        <dbReference type="SAM" id="MobiDB-lite"/>
    </source>
</evidence>
<organism evidence="3 4">
    <name type="scientific">Denitrificimonas caeni</name>
    <dbReference type="NCBI Taxonomy" id="521720"/>
    <lineage>
        <taxon>Bacteria</taxon>
        <taxon>Pseudomonadati</taxon>
        <taxon>Pseudomonadota</taxon>
        <taxon>Gammaproteobacteria</taxon>
        <taxon>Pseudomonadales</taxon>
        <taxon>Pseudomonadaceae</taxon>
        <taxon>Denitrificimonas</taxon>
    </lineage>
</organism>
<name>A0AAE9VNZ7_9GAMM</name>